<dbReference type="EMBL" id="MK072417">
    <property type="protein sequence ID" value="AYV84721.1"/>
    <property type="molecule type" value="Genomic_DNA"/>
</dbReference>
<evidence type="ECO:0000313" key="2">
    <source>
        <dbReference type="EMBL" id="AYV84721.1"/>
    </source>
</evidence>
<reference evidence="2" key="1">
    <citation type="submission" date="2018-10" db="EMBL/GenBank/DDBJ databases">
        <title>Hidden diversity of soil giant viruses.</title>
        <authorList>
            <person name="Schulz F."/>
            <person name="Alteio L."/>
            <person name="Goudeau D."/>
            <person name="Ryan E.M."/>
            <person name="Malmstrom R.R."/>
            <person name="Blanchard J."/>
            <person name="Woyke T."/>
        </authorList>
    </citation>
    <scope>NUCLEOTIDE SEQUENCE</scope>
    <source>
        <strain evidence="2">HYV1</strain>
    </source>
</reference>
<dbReference type="InterPro" id="IPR036397">
    <property type="entry name" value="RNaseH_sf"/>
</dbReference>
<dbReference type="InterPro" id="IPR050240">
    <property type="entry name" value="DNA_pol_type-B"/>
</dbReference>
<dbReference type="GO" id="GO:0006297">
    <property type="term" value="P:nucleotide-excision repair, DNA gap filling"/>
    <property type="evidence" value="ECO:0007669"/>
    <property type="project" value="TreeGrafter"/>
</dbReference>
<dbReference type="PANTHER" id="PTHR10322">
    <property type="entry name" value="DNA POLYMERASE CATALYTIC SUBUNIT"/>
    <property type="match status" value="1"/>
</dbReference>
<dbReference type="Gene3D" id="3.30.420.10">
    <property type="entry name" value="Ribonuclease H-like superfamily/Ribonuclease H"/>
    <property type="match status" value="1"/>
</dbReference>
<sequence>MYDIECVSADDTFPDPNREFDQIIQIAITYLDSNVKYILVLGECDPIPDGVKIESYKTETELLTAWIALMEKPNSLAIPSHKFDQQYLSDRLIKLGLNK</sequence>
<dbReference type="PANTHER" id="PTHR10322:SF23">
    <property type="entry name" value="DNA POLYMERASE DELTA CATALYTIC SUBUNIT"/>
    <property type="match status" value="1"/>
</dbReference>
<evidence type="ECO:0000259" key="1">
    <source>
        <dbReference type="Pfam" id="PF03104"/>
    </source>
</evidence>
<dbReference type="GO" id="GO:0003887">
    <property type="term" value="F:DNA-directed DNA polymerase activity"/>
    <property type="evidence" value="ECO:0007669"/>
    <property type="project" value="TreeGrafter"/>
</dbReference>
<feature type="domain" description="DNA-directed DNA polymerase family B exonuclease" evidence="1">
    <location>
        <begin position="2"/>
        <end position="97"/>
    </location>
</feature>
<organism evidence="2">
    <name type="scientific">Hyperionvirus sp</name>
    <dbReference type="NCBI Taxonomy" id="2487770"/>
    <lineage>
        <taxon>Viruses</taxon>
        <taxon>Varidnaviria</taxon>
        <taxon>Bamfordvirae</taxon>
        <taxon>Nucleocytoviricota</taxon>
        <taxon>Megaviricetes</taxon>
        <taxon>Imitervirales</taxon>
        <taxon>Mimiviridae</taxon>
        <taxon>Klosneuvirinae</taxon>
    </lineage>
</organism>
<dbReference type="GO" id="GO:0008296">
    <property type="term" value="F:3'-5'-DNA exonuclease activity"/>
    <property type="evidence" value="ECO:0007669"/>
    <property type="project" value="TreeGrafter"/>
</dbReference>
<dbReference type="InterPro" id="IPR012337">
    <property type="entry name" value="RNaseH-like_sf"/>
</dbReference>
<dbReference type="GO" id="GO:0045004">
    <property type="term" value="P:DNA replication proofreading"/>
    <property type="evidence" value="ECO:0007669"/>
    <property type="project" value="TreeGrafter"/>
</dbReference>
<gene>
    <name evidence="2" type="ORF">Hyperionvirus35_17</name>
</gene>
<dbReference type="GO" id="GO:0003676">
    <property type="term" value="F:nucleic acid binding"/>
    <property type="evidence" value="ECO:0007669"/>
    <property type="project" value="InterPro"/>
</dbReference>
<name>A0A3G5AEL9_9VIRU</name>
<dbReference type="InterPro" id="IPR006133">
    <property type="entry name" value="DNA-dir_DNA_pol_B_exonuc"/>
</dbReference>
<dbReference type="Pfam" id="PF03104">
    <property type="entry name" value="DNA_pol_B_exo1"/>
    <property type="match status" value="1"/>
</dbReference>
<dbReference type="SUPFAM" id="SSF53098">
    <property type="entry name" value="Ribonuclease H-like"/>
    <property type="match status" value="1"/>
</dbReference>
<accession>A0A3G5AEL9</accession>
<dbReference type="GO" id="GO:0006287">
    <property type="term" value="P:base-excision repair, gap-filling"/>
    <property type="evidence" value="ECO:0007669"/>
    <property type="project" value="TreeGrafter"/>
</dbReference>
<protein>
    <submittedName>
        <fullName evidence="2">DNA polymerase family B elongation subunit</fullName>
    </submittedName>
</protein>
<proteinExistence type="predicted"/>